<accession>A0A0F9K4M4</accession>
<reference evidence="1" key="1">
    <citation type="journal article" date="2015" name="Nature">
        <title>Complex archaea that bridge the gap between prokaryotes and eukaryotes.</title>
        <authorList>
            <person name="Spang A."/>
            <person name="Saw J.H."/>
            <person name="Jorgensen S.L."/>
            <person name="Zaremba-Niedzwiedzka K."/>
            <person name="Martijn J."/>
            <person name="Lind A.E."/>
            <person name="van Eijk R."/>
            <person name="Schleper C."/>
            <person name="Guy L."/>
            <person name="Ettema T.J."/>
        </authorList>
    </citation>
    <scope>NUCLEOTIDE SEQUENCE</scope>
</reference>
<organism evidence="1">
    <name type="scientific">marine sediment metagenome</name>
    <dbReference type="NCBI Taxonomy" id="412755"/>
    <lineage>
        <taxon>unclassified sequences</taxon>
        <taxon>metagenomes</taxon>
        <taxon>ecological metagenomes</taxon>
    </lineage>
</organism>
<comment type="caution">
    <text evidence="1">The sequence shown here is derived from an EMBL/GenBank/DDBJ whole genome shotgun (WGS) entry which is preliminary data.</text>
</comment>
<gene>
    <name evidence="1" type="ORF">LCGC14_1375280</name>
</gene>
<name>A0A0F9K4M4_9ZZZZ</name>
<dbReference type="EMBL" id="LAZR01008726">
    <property type="protein sequence ID" value="KKM76918.1"/>
    <property type="molecule type" value="Genomic_DNA"/>
</dbReference>
<sequence>MRSRFDTNEQVVNELENHINKLKKEDFANIENLIILFAPTSDLQEISLSSRWGKQFLTISERFDSAIKDLIEYYNLKPFSNG</sequence>
<dbReference type="AlphaFoldDB" id="A0A0F9K4M4"/>
<protein>
    <submittedName>
        <fullName evidence="1">Uncharacterized protein</fullName>
    </submittedName>
</protein>
<proteinExistence type="predicted"/>
<evidence type="ECO:0000313" key="1">
    <source>
        <dbReference type="EMBL" id="KKM76918.1"/>
    </source>
</evidence>